<dbReference type="EMBL" id="CP065321">
    <property type="protein sequence ID" value="QQR28519.1"/>
    <property type="molecule type" value="Genomic_DNA"/>
</dbReference>
<sequence>MEQEKYGQREALIREYFQCWVENTPKRLPEIFAPGIIYSECYGPEYRGIGQVKRWFEDWHQKGRVLEWRIKGFLHQGGRTAAEWYFRCDYDGEADFDGVSLIDFDESGRICLLKEFQSKAEHEFPYGKDEIK</sequence>
<organism evidence="3 5">
    <name type="scientific">Acutalibacter muris</name>
    <dbReference type="NCBI Taxonomy" id="1796620"/>
    <lineage>
        <taxon>Bacteria</taxon>
        <taxon>Bacillati</taxon>
        <taxon>Bacillota</taxon>
        <taxon>Clostridia</taxon>
        <taxon>Eubacteriales</taxon>
        <taxon>Acutalibacteraceae</taxon>
        <taxon>Acutalibacter</taxon>
    </lineage>
</organism>
<protein>
    <submittedName>
        <fullName evidence="3">Nuclear transport factor 2 family protein</fullName>
    </submittedName>
</protein>
<reference evidence="3 5" key="3">
    <citation type="submission" date="2020-11" db="EMBL/GenBank/DDBJ databases">
        <title>Closed and high quality bacterial genomes of the OMM12 community.</title>
        <authorList>
            <person name="Marbouty M."/>
            <person name="Lamy-Besnier Q."/>
            <person name="Debarbieux L."/>
            <person name="Koszul R."/>
        </authorList>
    </citation>
    <scope>NUCLEOTIDE SEQUENCE [LARGE SCALE GENOMIC DNA]</scope>
    <source>
        <strain evidence="3 5">KB18</strain>
    </source>
</reference>
<dbReference type="InterPro" id="IPR032710">
    <property type="entry name" value="NTF2-like_dom_sf"/>
</dbReference>
<evidence type="ECO:0000259" key="1">
    <source>
        <dbReference type="Pfam" id="PF12680"/>
    </source>
</evidence>
<dbReference type="KEGG" id="amur:ADH66_00310"/>
<proteinExistence type="predicted"/>
<dbReference type="Proteomes" id="UP000196710">
    <property type="component" value="Chromosome"/>
</dbReference>
<evidence type="ECO:0000313" key="4">
    <source>
        <dbReference type="Proteomes" id="UP000196710"/>
    </source>
</evidence>
<evidence type="ECO:0000313" key="5">
    <source>
        <dbReference type="Proteomes" id="UP000596035"/>
    </source>
</evidence>
<gene>
    <name evidence="2" type="ORF">ADH66_00310</name>
    <name evidence="3" type="ORF">I5Q82_10305</name>
</gene>
<dbReference type="AlphaFoldDB" id="A0A1Z2XLB5"/>
<dbReference type="SUPFAM" id="SSF54427">
    <property type="entry name" value="NTF2-like"/>
    <property type="match status" value="1"/>
</dbReference>
<evidence type="ECO:0000313" key="2">
    <source>
        <dbReference type="EMBL" id="ASB39231.1"/>
    </source>
</evidence>
<dbReference type="Pfam" id="PF12680">
    <property type="entry name" value="SnoaL_2"/>
    <property type="match status" value="1"/>
</dbReference>
<reference evidence="4" key="2">
    <citation type="submission" date="2017-05" db="EMBL/GenBank/DDBJ databases">
        <title>Improved OligoMM genomes.</title>
        <authorList>
            <person name="Garzetti D."/>
        </authorList>
    </citation>
    <scope>NUCLEOTIDE SEQUENCE [LARGE SCALE GENOMIC DNA]</scope>
    <source>
        <strain evidence="4">KB18</strain>
    </source>
</reference>
<accession>A0A1Z2XLB5</accession>
<dbReference type="EMBL" id="CP021422">
    <property type="protein sequence ID" value="ASB39231.1"/>
    <property type="molecule type" value="Genomic_DNA"/>
</dbReference>
<keyword evidence="4" id="KW-1185">Reference proteome</keyword>
<dbReference type="RefSeq" id="WP_066537166.1">
    <property type="nucleotide sequence ID" value="NZ_CAJTCQ010000002.1"/>
</dbReference>
<dbReference type="InterPro" id="IPR037401">
    <property type="entry name" value="SnoaL-like"/>
</dbReference>
<feature type="domain" description="SnoaL-like" evidence="1">
    <location>
        <begin position="13"/>
        <end position="111"/>
    </location>
</feature>
<dbReference type="Proteomes" id="UP000596035">
    <property type="component" value="Chromosome"/>
</dbReference>
<dbReference type="Gene3D" id="3.10.450.50">
    <property type="match status" value="1"/>
</dbReference>
<evidence type="ECO:0000313" key="3">
    <source>
        <dbReference type="EMBL" id="QQR28519.1"/>
    </source>
</evidence>
<reference evidence="2" key="1">
    <citation type="journal article" date="2017" name="Genome Announc.">
        <title>High-Quality Whole-Genome Sequences of the Oligo-Mouse-Microbiota Bacterial Community.</title>
        <authorList>
            <person name="Garzetti D."/>
            <person name="Brugiroux S."/>
            <person name="Bunk B."/>
            <person name="Pukall R."/>
            <person name="McCoy K.D."/>
            <person name="Macpherson A.J."/>
            <person name="Stecher B."/>
        </authorList>
    </citation>
    <scope>NUCLEOTIDE SEQUENCE</scope>
    <source>
        <strain evidence="2">KB18</strain>
    </source>
</reference>
<name>A0A1Z2XLB5_9FIRM</name>